<evidence type="ECO:0000313" key="3">
    <source>
        <dbReference type="Proteomes" id="UP001267710"/>
    </source>
</evidence>
<dbReference type="InterPro" id="IPR031982">
    <property type="entry name" value="PilE-like"/>
</dbReference>
<feature type="transmembrane region" description="Helical" evidence="1">
    <location>
        <begin position="15"/>
        <end position="36"/>
    </location>
</feature>
<dbReference type="Pfam" id="PF16732">
    <property type="entry name" value="ComP_DUS"/>
    <property type="match status" value="1"/>
</dbReference>
<keyword evidence="3" id="KW-1185">Reference proteome</keyword>
<dbReference type="PROSITE" id="PS00409">
    <property type="entry name" value="PROKAR_NTER_METHYL"/>
    <property type="match status" value="1"/>
</dbReference>
<dbReference type="EMBL" id="JAVIZX010000001">
    <property type="protein sequence ID" value="MDR6214742.1"/>
    <property type="molecule type" value="Genomic_DNA"/>
</dbReference>
<dbReference type="Gene3D" id="3.30.700.10">
    <property type="entry name" value="Glycoprotein, Type 4 Pilin"/>
    <property type="match status" value="1"/>
</dbReference>
<dbReference type="SUPFAM" id="SSF54523">
    <property type="entry name" value="Pili subunits"/>
    <property type="match status" value="1"/>
</dbReference>
<keyword evidence="1" id="KW-0472">Membrane</keyword>
<dbReference type="InterPro" id="IPR012902">
    <property type="entry name" value="N_methyl_site"/>
</dbReference>
<dbReference type="NCBIfam" id="TIGR02532">
    <property type="entry name" value="IV_pilin_GFxxxE"/>
    <property type="match status" value="1"/>
</dbReference>
<protein>
    <submittedName>
        <fullName evidence="2">Type IV pilus assembly protein PilE</fullName>
    </submittedName>
</protein>
<organism evidence="2 3">
    <name type="scientific">Paracidovorax wautersii</name>
    <dbReference type="NCBI Taxonomy" id="1177982"/>
    <lineage>
        <taxon>Bacteria</taxon>
        <taxon>Pseudomonadati</taxon>
        <taxon>Pseudomonadota</taxon>
        <taxon>Betaproteobacteria</taxon>
        <taxon>Burkholderiales</taxon>
        <taxon>Comamonadaceae</taxon>
        <taxon>Paracidovorax</taxon>
    </lineage>
</organism>
<dbReference type="PANTHER" id="PTHR30093:SF47">
    <property type="entry name" value="TYPE IV PILUS NON-CORE MINOR PILIN PILE"/>
    <property type="match status" value="1"/>
</dbReference>
<dbReference type="PANTHER" id="PTHR30093">
    <property type="entry name" value="GENERAL SECRETION PATHWAY PROTEIN G"/>
    <property type="match status" value="1"/>
</dbReference>
<dbReference type="Proteomes" id="UP001267710">
    <property type="component" value="Unassembled WGS sequence"/>
</dbReference>
<evidence type="ECO:0000256" key="1">
    <source>
        <dbReference type="SAM" id="Phobius"/>
    </source>
</evidence>
<proteinExistence type="predicted"/>
<accession>A0ABU1ID66</accession>
<dbReference type="InterPro" id="IPR045584">
    <property type="entry name" value="Pilin-like"/>
</dbReference>
<keyword evidence="1" id="KW-1133">Transmembrane helix</keyword>
<dbReference type="Pfam" id="PF07963">
    <property type="entry name" value="N_methyl"/>
    <property type="match status" value="1"/>
</dbReference>
<keyword evidence="1" id="KW-0812">Transmembrane</keyword>
<gene>
    <name evidence="2" type="ORF">QE399_002431</name>
</gene>
<comment type="caution">
    <text evidence="2">The sequence shown here is derived from an EMBL/GenBank/DDBJ whole genome shotgun (WGS) entry which is preliminary data.</text>
</comment>
<sequence length="147" mass="15867">MIECMTYPAPRRSGGFTLIELMIVVAVIGILSAIALPNYREYIKRGYRAEARAGLLQAAQWLERAATASGKYPADTEFDKTPLVKVPSNTYTISVSRTDTTYTLSAAPKNAQTGDKCGTFTLGQDGLRGANGKKASETGYDSSCWAK</sequence>
<name>A0ABU1ID66_9BURK</name>
<evidence type="ECO:0000313" key="2">
    <source>
        <dbReference type="EMBL" id="MDR6214742.1"/>
    </source>
</evidence>
<reference evidence="2 3" key="1">
    <citation type="submission" date="2023-08" db="EMBL/GenBank/DDBJ databases">
        <title>Functional and genomic diversity of the sorghum phyllosphere microbiome.</title>
        <authorList>
            <person name="Shade A."/>
        </authorList>
    </citation>
    <scope>NUCLEOTIDE SEQUENCE [LARGE SCALE GENOMIC DNA]</scope>
    <source>
        <strain evidence="2 3">SORGH_AS_0335</strain>
    </source>
</reference>